<reference evidence="9" key="1">
    <citation type="submission" date="2014-12" db="EMBL/GenBank/DDBJ databases">
        <title>Insight into the proteome of Arion vulgaris.</title>
        <authorList>
            <person name="Aradska J."/>
            <person name="Bulat T."/>
            <person name="Smidak R."/>
            <person name="Sarate P."/>
            <person name="Gangsoo J."/>
            <person name="Sialana F."/>
            <person name="Bilban M."/>
            <person name="Lubec G."/>
        </authorList>
    </citation>
    <scope>NUCLEOTIDE SEQUENCE</scope>
    <source>
        <tissue evidence="9">Skin</tissue>
    </source>
</reference>
<protein>
    <recommendedName>
        <fullName evidence="7">PID domain-containing protein</fullName>
    </recommendedName>
</protein>
<accession>A0A0B7BAW9</accession>
<name>A0A0B7BAW9_9EUPU</name>
<feature type="compositionally biased region" description="Polar residues" evidence="6">
    <location>
        <begin position="570"/>
        <end position="580"/>
    </location>
</feature>
<proteinExistence type="predicted"/>
<dbReference type="GO" id="GO:0005737">
    <property type="term" value="C:cytoplasm"/>
    <property type="evidence" value="ECO:0007669"/>
    <property type="project" value="UniProtKB-SubCell"/>
</dbReference>
<keyword evidence="3" id="KW-0963">Cytoplasm</keyword>
<evidence type="ECO:0000256" key="4">
    <source>
        <dbReference type="ARBA" id="ARBA00022553"/>
    </source>
</evidence>
<sequence length="580" mass="61402">MSARIKKATDPTRFEGTGISFKGKLIGFEYVTEARGDQMCQETIVKLKNLARISGGHKKKILINVSLEGLKIVDAISLIVLHTHAVNLISFISRDPTDSRAFGYIFEAEDGLHKFFAIKTATAAEQLVLALKDLFQVVFEIKKKEGDAPKEKDDQNTSGNNESQQTLEDGSTTGDGQNLSQTTSSETDNTNQVETDSSATSPQVQTEPVTNLFDLEDMAESILKGIEQVNSLELEFLTNDTPFSTSSTPTSPLVTVTPPVTTASTTSDPWGLSTVETTTKPAATSSALGDLAGLQTGPFSTSFPVTGGFGGSSGFSTTSKDPFGSDPFNSFANQPVAGSPRPSTPGFGVTNPFGSEFNQPYGIQGIPPRMSGAGVYGMMPGMVPHGVISQPVMGTANNPFAAQPVVGRQVGNPFGDDTLTFTQTAKREAGPDSDSTVSDVFKTVPKSPHDDLFRDLLDIKKSSPTRAMSPKDMFVPTTTVEKKSMNAIIASGASPRASPVPAMFLKPGISPRASPLPDIPMRPGISPRASPVPDIPMRPGISPLTSPIPSTPTILAQSSPFDDFFGTPAEAQSSNQSLLD</sequence>
<feature type="region of interest" description="Disordered" evidence="6">
    <location>
        <begin position="146"/>
        <end position="208"/>
    </location>
</feature>
<gene>
    <name evidence="9" type="primary">ORF175245</name>
    <name evidence="8" type="synonym">ORF175228</name>
</gene>
<feature type="region of interest" description="Disordered" evidence="6">
    <location>
        <begin position="243"/>
        <end position="273"/>
    </location>
</feature>
<dbReference type="Gene3D" id="2.30.29.30">
    <property type="entry name" value="Pleckstrin-homology domain (PH domain)/Phosphotyrosine-binding domain (PTB)"/>
    <property type="match status" value="1"/>
</dbReference>
<feature type="compositionally biased region" description="Low complexity" evidence="6">
    <location>
        <begin position="541"/>
        <end position="555"/>
    </location>
</feature>
<dbReference type="PROSITE" id="PS01179">
    <property type="entry name" value="PID"/>
    <property type="match status" value="1"/>
</dbReference>
<evidence type="ECO:0000313" key="8">
    <source>
        <dbReference type="EMBL" id="CEK90186.1"/>
    </source>
</evidence>
<feature type="region of interest" description="Disordered" evidence="6">
    <location>
        <begin position="513"/>
        <end position="580"/>
    </location>
</feature>
<comment type="subcellular location">
    <subcellularLocation>
        <location evidence="1">Cytoplasm</location>
    </subcellularLocation>
</comment>
<dbReference type="PANTHER" id="PTHR47695">
    <property type="entry name" value="PID DOMAIN-CONTAINING PROTEIN"/>
    <property type="match status" value="1"/>
</dbReference>
<feature type="domain" description="PID" evidence="7">
    <location>
        <begin position="18"/>
        <end position="149"/>
    </location>
</feature>
<evidence type="ECO:0000256" key="5">
    <source>
        <dbReference type="ARBA" id="ARBA00022782"/>
    </source>
</evidence>
<keyword evidence="5" id="KW-0221">Differentiation</keyword>
<dbReference type="SUPFAM" id="SSF50729">
    <property type="entry name" value="PH domain-like"/>
    <property type="match status" value="1"/>
</dbReference>
<dbReference type="SMART" id="SM00462">
    <property type="entry name" value="PTB"/>
    <property type="match status" value="1"/>
</dbReference>
<dbReference type="EMBL" id="HACG01043321">
    <property type="protein sequence ID" value="CEK90186.1"/>
    <property type="molecule type" value="Transcribed_RNA"/>
</dbReference>
<keyword evidence="4" id="KW-0597">Phosphoprotein</keyword>
<feature type="compositionally biased region" description="Polar residues" evidence="6">
    <location>
        <begin position="156"/>
        <end position="208"/>
    </location>
</feature>
<dbReference type="AlphaFoldDB" id="A0A0B7BAW9"/>
<dbReference type="EMBL" id="HACG01043323">
    <property type="protein sequence ID" value="CEK90188.1"/>
    <property type="molecule type" value="Transcribed_RNA"/>
</dbReference>
<evidence type="ECO:0000256" key="1">
    <source>
        <dbReference type="ARBA" id="ARBA00004496"/>
    </source>
</evidence>
<evidence type="ECO:0000313" key="9">
    <source>
        <dbReference type="EMBL" id="CEK90188.1"/>
    </source>
</evidence>
<feature type="compositionally biased region" description="Basic and acidic residues" evidence="6">
    <location>
        <begin position="146"/>
        <end position="155"/>
    </location>
</feature>
<dbReference type="Pfam" id="PF00640">
    <property type="entry name" value="PID"/>
    <property type="match status" value="1"/>
</dbReference>
<keyword evidence="2" id="KW-0217">Developmental protein</keyword>
<dbReference type="CDD" id="cd01215">
    <property type="entry name" value="PTB_Dab"/>
    <property type="match status" value="1"/>
</dbReference>
<evidence type="ECO:0000256" key="6">
    <source>
        <dbReference type="SAM" id="MobiDB-lite"/>
    </source>
</evidence>
<dbReference type="GO" id="GO:0030154">
    <property type="term" value="P:cell differentiation"/>
    <property type="evidence" value="ECO:0007669"/>
    <property type="project" value="UniProtKB-KW"/>
</dbReference>
<dbReference type="PANTHER" id="PTHR47695:SF3">
    <property type="entry name" value="PID DOMAIN-CONTAINING PROTEIN"/>
    <property type="match status" value="1"/>
</dbReference>
<organism evidence="9">
    <name type="scientific">Arion vulgaris</name>
    <dbReference type="NCBI Taxonomy" id="1028688"/>
    <lineage>
        <taxon>Eukaryota</taxon>
        <taxon>Metazoa</taxon>
        <taxon>Spiralia</taxon>
        <taxon>Lophotrochozoa</taxon>
        <taxon>Mollusca</taxon>
        <taxon>Gastropoda</taxon>
        <taxon>Heterobranchia</taxon>
        <taxon>Euthyneura</taxon>
        <taxon>Panpulmonata</taxon>
        <taxon>Eupulmonata</taxon>
        <taxon>Stylommatophora</taxon>
        <taxon>Helicina</taxon>
        <taxon>Arionoidea</taxon>
        <taxon>Arionidae</taxon>
        <taxon>Arion</taxon>
    </lineage>
</organism>
<feature type="compositionally biased region" description="Low complexity" evidence="6">
    <location>
        <begin position="243"/>
        <end position="269"/>
    </location>
</feature>
<evidence type="ECO:0000259" key="7">
    <source>
        <dbReference type="PROSITE" id="PS01179"/>
    </source>
</evidence>
<evidence type="ECO:0000256" key="3">
    <source>
        <dbReference type="ARBA" id="ARBA00022490"/>
    </source>
</evidence>
<dbReference type="InterPro" id="IPR048561">
    <property type="entry name" value="Dab_PTB"/>
</dbReference>
<dbReference type="InterPro" id="IPR006020">
    <property type="entry name" value="PTB/PI_dom"/>
</dbReference>
<dbReference type="InterPro" id="IPR011993">
    <property type="entry name" value="PH-like_dom_sf"/>
</dbReference>
<evidence type="ECO:0000256" key="2">
    <source>
        <dbReference type="ARBA" id="ARBA00022473"/>
    </source>
</evidence>